<comment type="subcellular location">
    <subcellularLocation>
        <location evidence="1">Cell envelope</location>
    </subcellularLocation>
</comment>
<evidence type="ECO:0000313" key="9">
    <source>
        <dbReference type="Proteomes" id="UP000295657"/>
    </source>
</evidence>
<comment type="caution">
    <text evidence="8">The sequence shown here is derived from an EMBL/GenBank/DDBJ whole genome shotgun (WGS) entry which is preliminary data.</text>
</comment>
<dbReference type="Proteomes" id="UP000295657">
    <property type="component" value="Unassembled WGS sequence"/>
</dbReference>
<dbReference type="GO" id="GO:1901678">
    <property type="term" value="P:iron coordination entity transport"/>
    <property type="evidence" value="ECO:0007669"/>
    <property type="project" value="UniProtKB-ARBA"/>
</dbReference>
<comment type="similarity">
    <text evidence="2">Belongs to the bacterial solute-binding protein 8 family.</text>
</comment>
<dbReference type="PROSITE" id="PS50983">
    <property type="entry name" value="FE_B12_PBP"/>
    <property type="match status" value="1"/>
</dbReference>
<feature type="signal peptide" evidence="6">
    <location>
        <begin position="1"/>
        <end position="23"/>
    </location>
</feature>
<dbReference type="GO" id="GO:0030288">
    <property type="term" value="C:outer membrane-bounded periplasmic space"/>
    <property type="evidence" value="ECO:0007669"/>
    <property type="project" value="TreeGrafter"/>
</dbReference>
<evidence type="ECO:0000256" key="6">
    <source>
        <dbReference type="SAM" id="SignalP"/>
    </source>
</evidence>
<sequence length="303" mass="33405">MKKTFSSLITGLIATFCLLSAQAGEIQVENFAGRQSVPQNPKRVVVLDFGALDSIRELGAKDSVIALAKGRIPEYLSEFAQDKYKNAGTLPEPDFEAINALEPDLIIASARQQKVLNRLKEIAPVFYIDNDFSDYYRSFAANVRALGQIFAKEDIARQKLAELDTLVEGLQAQTKGKNALVTLVNESRISAFGDNSRYALVYQKFGFTPIDPGLSASTHGNSIGFEYIAEKNPDYLLVIDRTAAITEKANNAQKVLDNALIKQTEAAKQNHIVYLNASNWYLAFGGLQSMKIMVDELQSAVKK</sequence>
<evidence type="ECO:0000256" key="4">
    <source>
        <dbReference type="ARBA" id="ARBA00022496"/>
    </source>
</evidence>
<dbReference type="EMBL" id="SNYQ01000001">
    <property type="protein sequence ID" value="TDQ59847.1"/>
    <property type="molecule type" value="Genomic_DNA"/>
</dbReference>
<evidence type="ECO:0000256" key="2">
    <source>
        <dbReference type="ARBA" id="ARBA00008814"/>
    </source>
</evidence>
<keyword evidence="9" id="KW-1185">Reference proteome</keyword>
<proteinExistence type="inferred from homology"/>
<keyword evidence="4" id="KW-0410">Iron transport</keyword>
<dbReference type="CDD" id="cd01140">
    <property type="entry name" value="FatB"/>
    <property type="match status" value="1"/>
</dbReference>
<evidence type="ECO:0000259" key="7">
    <source>
        <dbReference type="PROSITE" id="PS50983"/>
    </source>
</evidence>
<keyword evidence="5 6" id="KW-0732">Signal</keyword>
<organism evidence="8 9">
    <name type="scientific">Mesocricetibacter intestinalis</name>
    <dbReference type="NCBI Taxonomy" id="1521930"/>
    <lineage>
        <taxon>Bacteria</taxon>
        <taxon>Pseudomonadati</taxon>
        <taxon>Pseudomonadota</taxon>
        <taxon>Gammaproteobacteria</taxon>
        <taxon>Pasteurellales</taxon>
        <taxon>Pasteurellaceae</taxon>
        <taxon>Mesocricetibacter</taxon>
    </lineage>
</organism>
<dbReference type="Pfam" id="PF01497">
    <property type="entry name" value="Peripla_BP_2"/>
    <property type="match status" value="1"/>
</dbReference>
<dbReference type="AlphaFoldDB" id="A0A4R6VC76"/>
<accession>A0A4R6VC76</accession>
<evidence type="ECO:0000256" key="1">
    <source>
        <dbReference type="ARBA" id="ARBA00004196"/>
    </source>
</evidence>
<keyword evidence="3" id="KW-0813">Transport</keyword>
<evidence type="ECO:0000256" key="5">
    <source>
        <dbReference type="ARBA" id="ARBA00022729"/>
    </source>
</evidence>
<name>A0A4R6VC76_9PAST</name>
<keyword evidence="4" id="KW-0408">Iron</keyword>
<dbReference type="Gene3D" id="3.40.50.1980">
    <property type="entry name" value="Nitrogenase molybdenum iron protein domain"/>
    <property type="match status" value="2"/>
</dbReference>
<dbReference type="SUPFAM" id="SSF53807">
    <property type="entry name" value="Helical backbone' metal receptor"/>
    <property type="match status" value="1"/>
</dbReference>
<dbReference type="PANTHER" id="PTHR30532:SF28">
    <property type="entry name" value="PETROBACTIN-BINDING PROTEIN YCLQ"/>
    <property type="match status" value="1"/>
</dbReference>
<dbReference type="PANTHER" id="PTHR30532">
    <property type="entry name" value="IRON III DICITRATE-BINDING PERIPLASMIC PROTEIN"/>
    <property type="match status" value="1"/>
</dbReference>
<evidence type="ECO:0000313" key="8">
    <source>
        <dbReference type="EMBL" id="TDQ59847.1"/>
    </source>
</evidence>
<dbReference type="OrthoDB" id="63946at2"/>
<dbReference type="RefSeq" id="WP_133543129.1">
    <property type="nucleotide sequence ID" value="NZ_SNYQ01000001.1"/>
</dbReference>
<protein>
    <submittedName>
        <fullName evidence="8">Iron complex transport system substrate-binding protein</fullName>
    </submittedName>
</protein>
<dbReference type="InterPro" id="IPR033870">
    <property type="entry name" value="FatB"/>
</dbReference>
<gene>
    <name evidence="8" type="ORF">EDC45_0509</name>
</gene>
<reference evidence="8 9" key="1">
    <citation type="submission" date="2019-03" db="EMBL/GenBank/DDBJ databases">
        <title>Genomic Encyclopedia of Type Strains, Phase IV (KMG-IV): sequencing the most valuable type-strain genomes for metagenomic binning, comparative biology and taxonomic classification.</title>
        <authorList>
            <person name="Goeker M."/>
        </authorList>
    </citation>
    <scope>NUCLEOTIDE SEQUENCE [LARGE SCALE GENOMIC DNA]</scope>
    <source>
        <strain evidence="8 9">DSM 28403</strain>
    </source>
</reference>
<dbReference type="InterPro" id="IPR051313">
    <property type="entry name" value="Bact_iron-sidero_bind"/>
</dbReference>
<dbReference type="InterPro" id="IPR002491">
    <property type="entry name" value="ABC_transptr_periplasmic_BD"/>
</dbReference>
<feature type="chain" id="PRO_5020234569" evidence="6">
    <location>
        <begin position="24"/>
        <end position="303"/>
    </location>
</feature>
<feature type="domain" description="Fe/B12 periplasmic-binding" evidence="7">
    <location>
        <begin position="43"/>
        <end position="303"/>
    </location>
</feature>
<evidence type="ECO:0000256" key="3">
    <source>
        <dbReference type="ARBA" id="ARBA00022448"/>
    </source>
</evidence>
<keyword evidence="4" id="KW-0406">Ion transport</keyword>